<dbReference type="SUPFAM" id="SSF47090">
    <property type="entry name" value="PGBD-like"/>
    <property type="match status" value="1"/>
</dbReference>
<comment type="caution">
    <text evidence="10">The sequence shown here is derived from an EMBL/GenBank/DDBJ whole genome shotgun (WGS) entry which is preliminary data.</text>
</comment>
<evidence type="ECO:0000313" key="10">
    <source>
        <dbReference type="EMBL" id="PSJ44610.1"/>
    </source>
</evidence>
<protein>
    <submittedName>
        <fullName evidence="10">Cell wall degradation protein</fullName>
    </submittedName>
</protein>
<dbReference type="SUPFAM" id="SSF141523">
    <property type="entry name" value="L,D-transpeptidase catalytic domain-like"/>
    <property type="match status" value="1"/>
</dbReference>
<name>A0A2P7R321_9GAMM</name>
<keyword evidence="6 7" id="KW-0961">Cell wall biogenesis/degradation</keyword>
<dbReference type="GO" id="GO:0004180">
    <property type="term" value="F:carboxypeptidase activity"/>
    <property type="evidence" value="ECO:0007669"/>
    <property type="project" value="UniProtKB-ARBA"/>
</dbReference>
<dbReference type="EMBL" id="PXYH01000007">
    <property type="protein sequence ID" value="PSJ44610.1"/>
    <property type="molecule type" value="Genomic_DNA"/>
</dbReference>
<evidence type="ECO:0000256" key="5">
    <source>
        <dbReference type="ARBA" id="ARBA00022984"/>
    </source>
</evidence>
<comment type="pathway">
    <text evidence="1 7">Cell wall biogenesis; peptidoglycan biosynthesis.</text>
</comment>
<keyword evidence="4 7" id="KW-0133">Cell shape</keyword>
<reference evidence="10 11" key="1">
    <citation type="submission" date="2018-03" db="EMBL/GenBank/DDBJ databases">
        <title>The draft genome of Zobellella taiwanensis JCM 13381.</title>
        <authorList>
            <person name="Liu L."/>
            <person name="Li L."/>
            <person name="Wang T."/>
            <person name="Zhang X."/>
            <person name="Liang L."/>
        </authorList>
    </citation>
    <scope>NUCLEOTIDE SEQUENCE [LARGE SCALE GENOMIC DNA]</scope>
    <source>
        <strain evidence="10 11">JCM 13381</strain>
    </source>
</reference>
<dbReference type="InterPro" id="IPR036365">
    <property type="entry name" value="PGBD-like_sf"/>
</dbReference>
<evidence type="ECO:0000256" key="6">
    <source>
        <dbReference type="ARBA" id="ARBA00023316"/>
    </source>
</evidence>
<organism evidence="10 11">
    <name type="scientific">Zobellella taiwanensis</name>
    <dbReference type="NCBI Taxonomy" id="347535"/>
    <lineage>
        <taxon>Bacteria</taxon>
        <taxon>Pseudomonadati</taxon>
        <taxon>Pseudomonadota</taxon>
        <taxon>Gammaproteobacteria</taxon>
        <taxon>Aeromonadales</taxon>
        <taxon>Aeromonadaceae</taxon>
        <taxon>Zobellella</taxon>
    </lineage>
</organism>
<dbReference type="Pfam" id="PF03734">
    <property type="entry name" value="YkuD"/>
    <property type="match status" value="1"/>
</dbReference>
<dbReference type="InterPro" id="IPR002477">
    <property type="entry name" value="Peptidoglycan-bd-like"/>
</dbReference>
<dbReference type="OrthoDB" id="9778545at2"/>
<feature type="chain" id="PRO_5015116769" evidence="8">
    <location>
        <begin position="23"/>
        <end position="483"/>
    </location>
</feature>
<dbReference type="RefSeq" id="WP_106452977.1">
    <property type="nucleotide sequence ID" value="NZ_PXYH01000007.1"/>
</dbReference>
<proteinExistence type="inferred from homology"/>
<evidence type="ECO:0000256" key="1">
    <source>
        <dbReference type="ARBA" id="ARBA00004752"/>
    </source>
</evidence>
<dbReference type="AlphaFoldDB" id="A0A2P7R321"/>
<dbReference type="GO" id="GO:0009252">
    <property type="term" value="P:peptidoglycan biosynthetic process"/>
    <property type="evidence" value="ECO:0007669"/>
    <property type="project" value="UniProtKB-UniPathway"/>
</dbReference>
<dbReference type="UniPathway" id="UPA00219"/>
<dbReference type="PROSITE" id="PS52029">
    <property type="entry name" value="LD_TPASE"/>
    <property type="match status" value="1"/>
</dbReference>
<evidence type="ECO:0000256" key="3">
    <source>
        <dbReference type="ARBA" id="ARBA00022679"/>
    </source>
</evidence>
<dbReference type="PANTHER" id="PTHR41533">
    <property type="entry name" value="L,D-TRANSPEPTIDASE HI_1667-RELATED"/>
    <property type="match status" value="1"/>
</dbReference>
<dbReference type="PANTHER" id="PTHR41533:SF1">
    <property type="entry name" value="L,D-TRANSPEPTIDASE YCBB-RELATED"/>
    <property type="match status" value="1"/>
</dbReference>
<evidence type="ECO:0000313" key="11">
    <source>
        <dbReference type="Proteomes" id="UP000242181"/>
    </source>
</evidence>
<evidence type="ECO:0000256" key="7">
    <source>
        <dbReference type="PROSITE-ProRule" id="PRU01373"/>
    </source>
</evidence>
<gene>
    <name evidence="10" type="ORF">C7I36_06835</name>
</gene>
<dbReference type="InterPro" id="IPR052905">
    <property type="entry name" value="LD-transpeptidase_YkuD-like"/>
</dbReference>
<sequence length="483" mass="54651">MKKCGVVHWLWLLLCLSLGASASSWQDEPEARLQLHQFGLELALADVHPDLTLYWQQAVSAGTASDAADDRLLLALTAFWRQWGQLSFEQRQHLGTARLALASTEREREQLRLAAVAGERHRLVQQLAPGFADYAALRAQLARLLALADQPWPALAGATLRSGERHPAVARIRERLQLLGDLPAGADSPDPDGYDDTLAEAVRRFQQRHGLTVDGVIGRQTYAWLDASPRLRAQLLMRSMLRTLIGDALPASYLLVNIPEYRLRLYQDQAMVLESDVIVGKGSRRTPIMHSAITNVVVNPPWNVPRSITTKDIVPRLYQDPGYLEREQFEVLDGDGRVVPAEEWQDSLQYNAFPYRLRQRPGSRNALGTYKFHLPNNDAIYLHDTPARGLFSRDSRALSSGCVRVEGAEQLAQWLLAGQWSPQRLAELRDTGRTRWLKVDRPLPVFMVYWRGWLGSDGLPRYRDDIYDFDRQLADPFSPRRGS</sequence>
<dbReference type="InterPro" id="IPR038063">
    <property type="entry name" value="Transpep_catalytic_dom"/>
</dbReference>
<feature type="active site" description="Proton donor/acceptor" evidence="7">
    <location>
        <position position="383"/>
    </location>
</feature>
<keyword evidence="5 7" id="KW-0573">Peptidoglycan synthesis</keyword>
<feature type="active site" description="Nucleophile" evidence="7">
    <location>
        <position position="402"/>
    </location>
</feature>
<dbReference type="InterPro" id="IPR036366">
    <property type="entry name" value="PGBDSf"/>
</dbReference>
<feature type="domain" description="L,D-TPase catalytic" evidence="9">
    <location>
        <begin position="252"/>
        <end position="426"/>
    </location>
</feature>
<dbReference type="GO" id="GO:0071555">
    <property type="term" value="P:cell wall organization"/>
    <property type="evidence" value="ECO:0007669"/>
    <property type="project" value="UniProtKB-UniRule"/>
</dbReference>
<dbReference type="Gene3D" id="2.40.440.10">
    <property type="entry name" value="L,D-transpeptidase catalytic domain-like"/>
    <property type="match status" value="1"/>
</dbReference>
<accession>A0A2P7R321</accession>
<dbReference type="Proteomes" id="UP000242181">
    <property type="component" value="Unassembled WGS sequence"/>
</dbReference>
<dbReference type="GO" id="GO:0016740">
    <property type="term" value="F:transferase activity"/>
    <property type="evidence" value="ECO:0007669"/>
    <property type="project" value="UniProtKB-KW"/>
</dbReference>
<dbReference type="GO" id="GO:0008360">
    <property type="term" value="P:regulation of cell shape"/>
    <property type="evidence" value="ECO:0007669"/>
    <property type="project" value="UniProtKB-UniRule"/>
</dbReference>
<dbReference type="InterPro" id="IPR005490">
    <property type="entry name" value="LD_TPept_cat_dom"/>
</dbReference>
<keyword evidence="11" id="KW-1185">Reference proteome</keyword>
<keyword evidence="3" id="KW-0808">Transferase</keyword>
<evidence type="ECO:0000256" key="2">
    <source>
        <dbReference type="ARBA" id="ARBA00005992"/>
    </source>
</evidence>
<keyword evidence="8" id="KW-0732">Signal</keyword>
<dbReference type="CDD" id="cd16913">
    <property type="entry name" value="YkuD_like"/>
    <property type="match status" value="1"/>
</dbReference>
<evidence type="ECO:0000256" key="8">
    <source>
        <dbReference type="SAM" id="SignalP"/>
    </source>
</evidence>
<dbReference type="Gene3D" id="1.10.101.10">
    <property type="entry name" value="PGBD-like superfamily/PGBD"/>
    <property type="match status" value="1"/>
</dbReference>
<dbReference type="Pfam" id="PF01471">
    <property type="entry name" value="PG_binding_1"/>
    <property type="match status" value="1"/>
</dbReference>
<evidence type="ECO:0000259" key="9">
    <source>
        <dbReference type="PROSITE" id="PS52029"/>
    </source>
</evidence>
<comment type="similarity">
    <text evidence="2">Belongs to the YkuD family.</text>
</comment>
<evidence type="ECO:0000256" key="4">
    <source>
        <dbReference type="ARBA" id="ARBA00022960"/>
    </source>
</evidence>
<feature type="signal peptide" evidence="8">
    <location>
        <begin position="1"/>
        <end position="22"/>
    </location>
</feature>